<dbReference type="OrthoDB" id="9803106at2"/>
<dbReference type="GO" id="GO:0016740">
    <property type="term" value="F:transferase activity"/>
    <property type="evidence" value="ECO:0007669"/>
    <property type="project" value="UniProtKB-KW"/>
</dbReference>
<dbReference type="InterPro" id="IPR043519">
    <property type="entry name" value="NT_sf"/>
</dbReference>
<dbReference type="Gene3D" id="3.30.460.10">
    <property type="entry name" value="Beta Polymerase, domain 2"/>
    <property type="match status" value="1"/>
</dbReference>
<dbReference type="EMBL" id="VAJB01000001">
    <property type="protein sequence ID" value="TRB76325.1"/>
    <property type="molecule type" value="Genomic_DNA"/>
</dbReference>
<dbReference type="InterPro" id="IPR041633">
    <property type="entry name" value="Polbeta"/>
</dbReference>
<keyword evidence="9" id="KW-1185">Reference proteome</keyword>
<reference evidence="6 7" key="1">
    <citation type="submission" date="2018-06" db="EMBL/GenBank/DDBJ databases">
        <authorList>
            <consortium name="Pathogen Informatics"/>
            <person name="Doyle S."/>
        </authorList>
    </citation>
    <scope>NUCLEOTIDE SEQUENCE [LARGE SCALE GENOMIC DNA]</scope>
    <source>
        <strain evidence="2 7">NCTC10638</strain>
        <strain evidence="3 6">NCTC9380</strain>
    </source>
</reference>
<dbReference type="Proteomes" id="UP000315164">
    <property type="component" value="Unassembled WGS sequence"/>
</dbReference>
<dbReference type="EMBL" id="UGPN01000002">
    <property type="protein sequence ID" value="STY58905.1"/>
    <property type="molecule type" value="Genomic_DNA"/>
</dbReference>
<evidence type="ECO:0000313" key="2">
    <source>
        <dbReference type="EMBL" id="STY58905.1"/>
    </source>
</evidence>
<dbReference type="EMBL" id="UGPL01000006">
    <property type="protein sequence ID" value="STY67012.1"/>
    <property type="molecule type" value="Genomic_DNA"/>
</dbReference>
<dbReference type="KEGG" id="mhay:VK67_02895"/>
<dbReference type="Proteomes" id="UP000318394">
    <property type="component" value="Unassembled WGS sequence"/>
</dbReference>
<evidence type="ECO:0000313" key="5">
    <source>
        <dbReference type="EMBL" id="TRB76325.1"/>
    </source>
</evidence>
<dbReference type="EMBL" id="VAJI01000001">
    <property type="protein sequence ID" value="TRB40494.1"/>
    <property type="molecule type" value="Genomic_DNA"/>
</dbReference>
<evidence type="ECO:0000313" key="3">
    <source>
        <dbReference type="EMBL" id="STY67012.1"/>
    </source>
</evidence>
<sequence length="103" mass="11911">MPNFGLSERATKTITDILAKYPEVEQAIIYGSRAKGNYREGSDVDLTFKGKDLTYDIVKRIWGDLDDSDSPYLFDLSIYHQLTNANFIEHIDRVGKVFYQREL</sequence>
<accession>A0A248ZXB3</accession>
<dbReference type="SUPFAM" id="SSF81301">
    <property type="entry name" value="Nucleotidyltransferase"/>
    <property type="match status" value="1"/>
</dbReference>
<organism evidence="5 8">
    <name type="scientific">Mannheimia haemolytica</name>
    <name type="common">Pasteurella haemolytica</name>
    <dbReference type="NCBI Taxonomy" id="75985"/>
    <lineage>
        <taxon>Bacteria</taxon>
        <taxon>Pseudomonadati</taxon>
        <taxon>Pseudomonadota</taxon>
        <taxon>Gammaproteobacteria</taxon>
        <taxon>Pasteurellales</taxon>
        <taxon>Pasteurellaceae</taxon>
        <taxon>Mannheimia</taxon>
    </lineage>
</organism>
<evidence type="ECO:0000313" key="6">
    <source>
        <dbReference type="Proteomes" id="UP000254031"/>
    </source>
</evidence>
<dbReference type="CDD" id="cd05403">
    <property type="entry name" value="NT_KNTase_like"/>
    <property type="match status" value="1"/>
</dbReference>
<protein>
    <submittedName>
        <fullName evidence="5">Nucleotidyltransferase domain-containing protein</fullName>
    </submittedName>
    <submittedName>
        <fullName evidence="2">Predicted nucleotidyltransferases</fullName>
    </submittedName>
</protein>
<evidence type="ECO:0000313" key="8">
    <source>
        <dbReference type="Proteomes" id="UP000315164"/>
    </source>
</evidence>
<proteinExistence type="predicted"/>
<dbReference type="Proteomes" id="UP000254802">
    <property type="component" value="Unassembled WGS sequence"/>
</dbReference>
<evidence type="ECO:0000259" key="1">
    <source>
        <dbReference type="Pfam" id="PF18765"/>
    </source>
</evidence>
<evidence type="ECO:0000313" key="9">
    <source>
        <dbReference type="Proteomes" id="UP000318394"/>
    </source>
</evidence>
<keyword evidence="5" id="KW-0808">Transferase</keyword>
<gene>
    <name evidence="5" type="ORF">FEA53_00655</name>
    <name evidence="4" type="ORF">FEB89_00660</name>
    <name evidence="2" type="ORF">NCTC10638_00039</name>
    <name evidence="3" type="ORF">NCTC9380_02348</name>
</gene>
<evidence type="ECO:0000313" key="4">
    <source>
        <dbReference type="EMBL" id="TRB40494.1"/>
    </source>
</evidence>
<dbReference type="GeneID" id="67368200"/>
<dbReference type="Pfam" id="PF18765">
    <property type="entry name" value="Polbeta"/>
    <property type="match status" value="1"/>
</dbReference>
<dbReference type="Proteomes" id="UP000254031">
    <property type="component" value="Unassembled WGS sequence"/>
</dbReference>
<reference evidence="8 9" key="2">
    <citation type="journal article" date="2019" name="Vet. Microbiol.">
        <title>Genetic characterization of susceptible and multi-drug resistant Mannheimia haemolytica isolated from high-risk stocker calves prior to and after antimicrobial metaphylaxis.</title>
        <authorList>
            <person name="Snyder E.R."/>
            <person name="Alvarez-Narvaez S."/>
            <person name="Credille B.C."/>
        </authorList>
    </citation>
    <scope>NUCLEOTIDE SEQUENCE [LARGE SCALE GENOMIC DNA]</scope>
    <source>
        <strain evidence="5 8">UGA-R5-128-1</strain>
        <strain evidence="4 9">UGA-R7-163-1</strain>
    </source>
</reference>
<dbReference type="KEGG" id="mhaq:WC39_02895"/>
<dbReference type="STRING" id="75985.WC39_02895"/>
<name>A0A248ZXB3_MANHA</name>
<dbReference type="RefSeq" id="WP_006250399.1">
    <property type="nucleotide sequence ID" value="NZ_CP011098.1"/>
</dbReference>
<dbReference type="AlphaFoldDB" id="A0A248ZXB3"/>
<feature type="domain" description="Polymerase beta nucleotidyltransferase" evidence="1">
    <location>
        <begin position="12"/>
        <end position="101"/>
    </location>
</feature>
<evidence type="ECO:0000313" key="7">
    <source>
        <dbReference type="Proteomes" id="UP000254802"/>
    </source>
</evidence>